<keyword evidence="3" id="KW-0804">Transcription</keyword>
<dbReference type="InterPro" id="IPR011991">
    <property type="entry name" value="ArsR-like_HTH"/>
</dbReference>
<dbReference type="CDD" id="cd00090">
    <property type="entry name" value="HTH_ARSR"/>
    <property type="match status" value="1"/>
</dbReference>
<dbReference type="InterPro" id="IPR036388">
    <property type="entry name" value="WH-like_DNA-bd_sf"/>
</dbReference>
<dbReference type="Pfam" id="PF13412">
    <property type="entry name" value="HTH_24"/>
    <property type="match status" value="1"/>
</dbReference>
<evidence type="ECO:0000256" key="3">
    <source>
        <dbReference type="ARBA" id="ARBA00023163"/>
    </source>
</evidence>
<proteinExistence type="predicted"/>
<dbReference type="PROSITE" id="PS50956">
    <property type="entry name" value="HTH_ASNC_2"/>
    <property type="match status" value="1"/>
</dbReference>
<evidence type="ECO:0000259" key="4">
    <source>
        <dbReference type="PROSITE" id="PS50956"/>
    </source>
</evidence>
<evidence type="ECO:0000313" key="5">
    <source>
        <dbReference type="EMBL" id="RST30925.1"/>
    </source>
</evidence>
<accession>A0A3S0EMG5</accession>
<dbReference type="Proteomes" id="UP000274661">
    <property type="component" value="Unassembled WGS sequence"/>
</dbReference>
<dbReference type="SUPFAM" id="SSF54909">
    <property type="entry name" value="Dimeric alpha+beta barrel"/>
    <property type="match status" value="1"/>
</dbReference>
<gene>
    <name evidence="5" type="ORF">HMF7854_08815</name>
</gene>
<dbReference type="InterPro" id="IPR011008">
    <property type="entry name" value="Dimeric_a/b-barrel"/>
</dbReference>
<dbReference type="EMBL" id="RWJF01000001">
    <property type="protein sequence ID" value="RST30925.1"/>
    <property type="molecule type" value="Genomic_DNA"/>
</dbReference>
<dbReference type="SMART" id="SM00344">
    <property type="entry name" value="HTH_ASNC"/>
    <property type="match status" value="1"/>
</dbReference>
<dbReference type="PRINTS" id="PR00033">
    <property type="entry name" value="HTHASNC"/>
</dbReference>
<dbReference type="GO" id="GO:0006355">
    <property type="term" value="P:regulation of DNA-templated transcription"/>
    <property type="evidence" value="ECO:0007669"/>
    <property type="project" value="UniProtKB-ARBA"/>
</dbReference>
<dbReference type="InterPro" id="IPR019888">
    <property type="entry name" value="Tscrpt_reg_AsnC-like"/>
</dbReference>
<dbReference type="InterPro" id="IPR019887">
    <property type="entry name" value="Tscrpt_reg_AsnC/Lrp_C"/>
</dbReference>
<keyword evidence="2" id="KW-0238">DNA-binding</keyword>
<dbReference type="PANTHER" id="PTHR30154:SF34">
    <property type="entry name" value="TRANSCRIPTIONAL REGULATOR AZLB"/>
    <property type="match status" value="1"/>
</dbReference>
<keyword evidence="6" id="KW-1185">Reference proteome</keyword>
<evidence type="ECO:0000313" key="6">
    <source>
        <dbReference type="Proteomes" id="UP000274661"/>
    </source>
</evidence>
<dbReference type="Gene3D" id="1.10.10.10">
    <property type="entry name" value="Winged helix-like DNA-binding domain superfamily/Winged helix DNA-binding domain"/>
    <property type="match status" value="1"/>
</dbReference>
<keyword evidence="1" id="KW-0805">Transcription regulation</keyword>
<dbReference type="AlphaFoldDB" id="A0A3S0EMG5"/>
<dbReference type="InterPro" id="IPR036390">
    <property type="entry name" value="WH_DNA-bd_sf"/>
</dbReference>
<dbReference type="GO" id="GO:0043200">
    <property type="term" value="P:response to amino acid"/>
    <property type="evidence" value="ECO:0007669"/>
    <property type="project" value="TreeGrafter"/>
</dbReference>
<dbReference type="OrthoDB" id="9813313at2"/>
<dbReference type="RefSeq" id="WP_126718759.1">
    <property type="nucleotide sequence ID" value="NZ_RWJF01000001.1"/>
</dbReference>
<organism evidence="5 6">
    <name type="scientific">Sphingomonas ginkgonis</name>
    <dbReference type="NCBI Taxonomy" id="2315330"/>
    <lineage>
        <taxon>Bacteria</taxon>
        <taxon>Pseudomonadati</taxon>
        <taxon>Pseudomonadota</taxon>
        <taxon>Alphaproteobacteria</taxon>
        <taxon>Sphingomonadales</taxon>
        <taxon>Sphingomonadaceae</taxon>
        <taxon>Sphingomonas</taxon>
    </lineage>
</organism>
<dbReference type="Pfam" id="PF01037">
    <property type="entry name" value="AsnC_trans_reg"/>
    <property type="match status" value="1"/>
</dbReference>
<dbReference type="InterPro" id="IPR000485">
    <property type="entry name" value="AsnC-type_HTH_dom"/>
</dbReference>
<protein>
    <submittedName>
        <fullName evidence="5">Lrp/AsnC family transcriptional regulator</fullName>
    </submittedName>
</protein>
<feature type="domain" description="HTH asnC-type" evidence="4">
    <location>
        <begin position="6"/>
        <end position="67"/>
    </location>
</feature>
<dbReference type="SUPFAM" id="SSF46785">
    <property type="entry name" value="Winged helix' DNA-binding domain"/>
    <property type="match status" value="1"/>
</dbReference>
<evidence type="ECO:0000256" key="2">
    <source>
        <dbReference type="ARBA" id="ARBA00023125"/>
    </source>
</evidence>
<dbReference type="GO" id="GO:0043565">
    <property type="term" value="F:sequence-specific DNA binding"/>
    <property type="evidence" value="ECO:0007669"/>
    <property type="project" value="InterPro"/>
</dbReference>
<dbReference type="PANTHER" id="PTHR30154">
    <property type="entry name" value="LEUCINE-RESPONSIVE REGULATORY PROTEIN"/>
    <property type="match status" value="1"/>
</dbReference>
<comment type="caution">
    <text evidence="5">The sequence shown here is derived from an EMBL/GenBank/DDBJ whole genome shotgun (WGS) entry which is preliminary data.</text>
</comment>
<dbReference type="GO" id="GO:0005829">
    <property type="term" value="C:cytosol"/>
    <property type="evidence" value="ECO:0007669"/>
    <property type="project" value="TreeGrafter"/>
</dbReference>
<sequence>MAGEQLDPLDRRILAVLQRRGDISQADLAAEVAASPASCWRRIRAMEQAGVLGATVRLVNAAAVGRELNAICQVRMKAHSSEVRQSFEAFVLAQPEVLDCWSMSGEWDYLLRVSVARVADYEDFLMHRLLNHPAVANSASQFALKTVKNVTSLPV</sequence>
<reference evidence="5 6" key="1">
    <citation type="submission" date="2018-12" db="EMBL/GenBank/DDBJ databases">
        <title>Sphingomonas sp. HMF7854 Genome sequencing and assembly.</title>
        <authorList>
            <person name="Cha I."/>
            <person name="Kang H."/>
            <person name="Kim H."/>
            <person name="Kang J."/>
            <person name="Joh K."/>
        </authorList>
    </citation>
    <scope>NUCLEOTIDE SEQUENCE [LARGE SCALE GENOMIC DNA]</scope>
    <source>
        <strain evidence="5 6">HMF7854</strain>
    </source>
</reference>
<evidence type="ECO:0000256" key="1">
    <source>
        <dbReference type="ARBA" id="ARBA00023015"/>
    </source>
</evidence>
<name>A0A3S0EMG5_9SPHN</name>
<dbReference type="Gene3D" id="3.30.70.920">
    <property type="match status" value="1"/>
</dbReference>